<dbReference type="AlphaFoldDB" id="A0A396HTX6"/>
<evidence type="ECO:0000256" key="4">
    <source>
        <dbReference type="ARBA" id="ARBA00022692"/>
    </source>
</evidence>
<keyword evidence="5" id="KW-0732">Signal</keyword>
<accession>A0A396HTX6</accession>
<organism evidence="12 13">
    <name type="scientific">Medicago truncatula</name>
    <name type="common">Barrel medic</name>
    <name type="synonym">Medicago tribuloides</name>
    <dbReference type="NCBI Taxonomy" id="3880"/>
    <lineage>
        <taxon>Eukaryota</taxon>
        <taxon>Viridiplantae</taxon>
        <taxon>Streptophyta</taxon>
        <taxon>Embryophyta</taxon>
        <taxon>Tracheophyta</taxon>
        <taxon>Spermatophyta</taxon>
        <taxon>Magnoliopsida</taxon>
        <taxon>eudicotyledons</taxon>
        <taxon>Gunneridae</taxon>
        <taxon>Pentapetalae</taxon>
        <taxon>rosids</taxon>
        <taxon>fabids</taxon>
        <taxon>Fabales</taxon>
        <taxon>Fabaceae</taxon>
        <taxon>Papilionoideae</taxon>
        <taxon>50 kb inversion clade</taxon>
        <taxon>NPAAA clade</taxon>
        <taxon>Hologalegina</taxon>
        <taxon>IRL clade</taxon>
        <taxon>Trifolieae</taxon>
        <taxon>Medicago</taxon>
    </lineage>
</organism>
<dbReference type="Pfam" id="PF00560">
    <property type="entry name" value="LRR_1"/>
    <property type="match status" value="5"/>
</dbReference>
<gene>
    <name evidence="12" type="ORF">MtrunA17_Chr5g0411301</name>
</gene>
<comment type="subcellular location">
    <subcellularLocation>
        <location evidence="1">Membrane</location>
        <topology evidence="1">Single-pass type I membrane protein</topology>
    </subcellularLocation>
</comment>
<evidence type="ECO:0000256" key="7">
    <source>
        <dbReference type="ARBA" id="ARBA00022989"/>
    </source>
</evidence>
<dbReference type="FunFam" id="3.80.10.10:FF:000111">
    <property type="entry name" value="LRR receptor-like serine/threonine-protein kinase ERECTA"/>
    <property type="match status" value="1"/>
</dbReference>
<keyword evidence="6" id="KW-0677">Repeat</keyword>
<evidence type="ECO:0000256" key="5">
    <source>
        <dbReference type="ARBA" id="ARBA00022729"/>
    </source>
</evidence>
<evidence type="ECO:0000256" key="2">
    <source>
        <dbReference type="ARBA" id="ARBA00009592"/>
    </source>
</evidence>
<dbReference type="Proteomes" id="UP000265566">
    <property type="component" value="Chromosome 5"/>
</dbReference>
<evidence type="ECO:0000256" key="11">
    <source>
        <dbReference type="SAM" id="Phobius"/>
    </source>
</evidence>
<keyword evidence="7 11" id="KW-1133">Transmembrane helix</keyword>
<evidence type="ECO:0000313" key="13">
    <source>
        <dbReference type="Proteomes" id="UP000265566"/>
    </source>
</evidence>
<dbReference type="InterPro" id="IPR001611">
    <property type="entry name" value="Leu-rich_rpt"/>
</dbReference>
<keyword evidence="9" id="KW-0675">Receptor</keyword>
<feature type="transmembrane region" description="Helical" evidence="11">
    <location>
        <begin position="473"/>
        <end position="496"/>
    </location>
</feature>
<comment type="similarity">
    <text evidence="2">Belongs to the RLP family.</text>
</comment>
<dbReference type="GO" id="GO:0016020">
    <property type="term" value="C:membrane"/>
    <property type="evidence" value="ECO:0007669"/>
    <property type="project" value="UniProtKB-SubCell"/>
</dbReference>
<evidence type="ECO:0000256" key="10">
    <source>
        <dbReference type="ARBA" id="ARBA00023180"/>
    </source>
</evidence>
<evidence type="ECO:0000256" key="6">
    <source>
        <dbReference type="ARBA" id="ARBA00022737"/>
    </source>
</evidence>
<dbReference type="InterPro" id="IPR046956">
    <property type="entry name" value="RLP23-like"/>
</dbReference>
<dbReference type="EMBL" id="PSQE01000005">
    <property type="protein sequence ID" value="RHN54845.1"/>
    <property type="molecule type" value="Genomic_DNA"/>
</dbReference>
<comment type="caution">
    <text evidence="12">The sequence shown here is derived from an EMBL/GenBank/DDBJ whole genome shotgun (WGS) entry which is preliminary data.</text>
</comment>
<keyword evidence="4 11" id="KW-0812">Transmembrane</keyword>
<dbReference type="Gramene" id="rna29938">
    <property type="protein sequence ID" value="RHN54845.1"/>
    <property type="gene ID" value="gene29938"/>
</dbReference>
<dbReference type="EC" id="2.7.11.1" evidence="12"/>
<evidence type="ECO:0000256" key="9">
    <source>
        <dbReference type="ARBA" id="ARBA00023170"/>
    </source>
</evidence>
<sequence>MFKQGLQDEFGTLYTWKDDPNSDCFKWMGVECNNQTGYVQSLDLQGSETNYLSGEINPSITELQHLKYPDPSYLYISSQIPRFILNICTAETFASDNNNLSGDFSDFIIHNNYSYCIGNVSSLQVLSLSNNKISAIIGEIPSSIRSLTKLEMLIMSKNFFKGVITEYHFTNLSKLEYLYLSYNSLTMKVSDDWVPPFQLQELDLSYCNMDSRFPNWLQKQNNLSFMYLSNVGSLPPTPSWFWGKLQTLVSMTISNNNLTGRIPNLEINLTNYPEIDLSSNQLEGAIPSFLLQTAALHLSNSKISDLASFYAKKVSLTFWEGVDQFYKNPDMFLKSIDLSSNHLTGKIPTEIGYLFGLISLNLSRNNLCGEIISNIGNFKSLEFLDLSRNHLSGRIPSSLAHIDRLTWLDLSNNQLYGEIPIGTQLQTFDTSSFDGNFNLCGEPLDRKCHGEDPAEHPVLTIKSGDENSIFLEALYMSMGIGFFTGFIGLVGSILLLPS</sequence>
<keyword evidence="12" id="KW-0808">Transferase</keyword>
<dbReference type="PANTHER" id="PTHR48063:SF98">
    <property type="entry name" value="LRR RECEPTOR-LIKE SERINE_THREONINE-PROTEIN KINASE FLS2"/>
    <property type="match status" value="1"/>
</dbReference>
<dbReference type="PROSITE" id="PS51450">
    <property type="entry name" value="LRR"/>
    <property type="match status" value="1"/>
</dbReference>
<keyword evidence="12" id="KW-0418">Kinase</keyword>
<dbReference type="Gene3D" id="3.80.10.10">
    <property type="entry name" value="Ribonuclease Inhibitor"/>
    <property type="match status" value="2"/>
</dbReference>
<proteinExistence type="inferred from homology"/>
<dbReference type="SUPFAM" id="SSF52058">
    <property type="entry name" value="L domain-like"/>
    <property type="match status" value="2"/>
</dbReference>
<evidence type="ECO:0000256" key="3">
    <source>
        <dbReference type="ARBA" id="ARBA00022614"/>
    </source>
</evidence>
<dbReference type="GO" id="GO:0004674">
    <property type="term" value="F:protein serine/threonine kinase activity"/>
    <property type="evidence" value="ECO:0007669"/>
    <property type="project" value="UniProtKB-KW"/>
</dbReference>
<dbReference type="PANTHER" id="PTHR48063">
    <property type="entry name" value="LRR RECEPTOR-LIKE KINASE"/>
    <property type="match status" value="1"/>
</dbReference>
<keyword evidence="10" id="KW-0325">Glycoprotein</keyword>
<dbReference type="Pfam" id="PF13855">
    <property type="entry name" value="LRR_8"/>
    <property type="match status" value="1"/>
</dbReference>
<dbReference type="InterPro" id="IPR032675">
    <property type="entry name" value="LRR_dom_sf"/>
</dbReference>
<reference evidence="13" key="1">
    <citation type="journal article" date="2018" name="Nat. Plants">
        <title>Whole-genome landscape of Medicago truncatula symbiotic genes.</title>
        <authorList>
            <person name="Pecrix Y."/>
            <person name="Staton S.E."/>
            <person name="Sallet E."/>
            <person name="Lelandais-Briere C."/>
            <person name="Moreau S."/>
            <person name="Carrere S."/>
            <person name="Blein T."/>
            <person name="Jardinaud M.F."/>
            <person name="Latrasse D."/>
            <person name="Zouine M."/>
            <person name="Zahm M."/>
            <person name="Kreplak J."/>
            <person name="Mayjonade B."/>
            <person name="Satge C."/>
            <person name="Perez M."/>
            <person name="Cauet S."/>
            <person name="Marande W."/>
            <person name="Chantry-Darmon C."/>
            <person name="Lopez-Roques C."/>
            <person name="Bouchez O."/>
            <person name="Berard A."/>
            <person name="Debelle F."/>
            <person name="Munos S."/>
            <person name="Bendahmane A."/>
            <person name="Berges H."/>
            <person name="Niebel A."/>
            <person name="Buitink J."/>
            <person name="Frugier F."/>
            <person name="Benhamed M."/>
            <person name="Crespi M."/>
            <person name="Gouzy J."/>
            <person name="Gamas P."/>
        </authorList>
    </citation>
    <scope>NUCLEOTIDE SEQUENCE [LARGE SCALE GENOMIC DNA]</scope>
    <source>
        <strain evidence="13">cv. Jemalong A17</strain>
    </source>
</reference>
<evidence type="ECO:0000313" key="12">
    <source>
        <dbReference type="EMBL" id="RHN54845.1"/>
    </source>
</evidence>
<keyword evidence="3" id="KW-0433">Leucine-rich repeat</keyword>
<keyword evidence="8 11" id="KW-0472">Membrane</keyword>
<keyword evidence="12" id="KW-0723">Serine/threonine-protein kinase</keyword>
<evidence type="ECO:0000256" key="1">
    <source>
        <dbReference type="ARBA" id="ARBA00004479"/>
    </source>
</evidence>
<name>A0A396HTX6_MEDTR</name>
<evidence type="ECO:0000256" key="8">
    <source>
        <dbReference type="ARBA" id="ARBA00023136"/>
    </source>
</evidence>
<protein>
    <submittedName>
        <fullName evidence="12">Putative non-specific serine/threonine protein kinase</fullName>
        <ecNumber evidence="12">2.7.11.1</ecNumber>
    </submittedName>
</protein>